<dbReference type="AlphaFoldDB" id="A0A8H6VMI3"/>
<gene>
    <name evidence="2" type="ORF">HII31_00922</name>
</gene>
<evidence type="ECO:0000256" key="1">
    <source>
        <dbReference type="SAM" id="MobiDB-lite"/>
    </source>
</evidence>
<keyword evidence="3" id="KW-1185">Reference proteome</keyword>
<accession>A0A8H6VMI3</accession>
<sequence length="202" mass="23186">MACMRPMAGRSRSPNMSDADSIKGESRATLLGIPPELRNMIYELVLEAEKPILINRAFEPSSLLLVCRQIRNETNAMYYSAHLNTFRIKVYKQNAKNLVKFTKYINTLDDTMEVALRVDTYGVASITRLLEWCEAIWMDEGTDALEPEEDLNPLRNSIVRVTQMAQEYRGKSWEDFTKALRSLRKTDPELMVTFPVGKARSQ</sequence>
<dbReference type="Proteomes" id="UP000660729">
    <property type="component" value="Unassembled WGS sequence"/>
</dbReference>
<reference evidence="2" key="1">
    <citation type="submission" date="2020-04" db="EMBL/GenBank/DDBJ databases">
        <title>Draft genome resource of the tomato pathogen Pseudocercospora fuligena.</title>
        <authorList>
            <person name="Zaccaron A."/>
        </authorList>
    </citation>
    <scope>NUCLEOTIDE SEQUENCE</scope>
    <source>
        <strain evidence="2">PF001</strain>
    </source>
</reference>
<proteinExistence type="predicted"/>
<evidence type="ECO:0008006" key="4">
    <source>
        <dbReference type="Google" id="ProtNLM"/>
    </source>
</evidence>
<name>A0A8H6VMI3_9PEZI</name>
<dbReference type="EMBL" id="JABCIY010000007">
    <property type="protein sequence ID" value="KAF7197833.1"/>
    <property type="molecule type" value="Genomic_DNA"/>
</dbReference>
<dbReference type="PANTHER" id="PTHR42085:SF2">
    <property type="entry name" value="F-BOX DOMAIN-CONTAINING PROTEIN"/>
    <property type="match status" value="1"/>
</dbReference>
<feature type="region of interest" description="Disordered" evidence="1">
    <location>
        <begin position="1"/>
        <end position="21"/>
    </location>
</feature>
<dbReference type="InterPro" id="IPR038883">
    <property type="entry name" value="AN11006-like"/>
</dbReference>
<dbReference type="OrthoDB" id="3650564at2759"/>
<evidence type="ECO:0000313" key="3">
    <source>
        <dbReference type="Proteomes" id="UP000660729"/>
    </source>
</evidence>
<dbReference type="PANTHER" id="PTHR42085">
    <property type="entry name" value="F-BOX DOMAIN-CONTAINING PROTEIN"/>
    <property type="match status" value="1"/>
</dbReference>
<evidence type="ECO:0000313" key="2">
    <source>
        <dbReference type="EMBL" id="KAF7197833.1"/>
    </source>
</evidence>
<organism evidence="2 3">
    <name type="scientific">Pseudocercospora fuligena</name>
    <dbReference type="NCBI Taxonomy" id="685502"/>
    <lineage>
        <taxon>Eukaryota</taxon>
        <taxon>Fungi</taxon>
        <taxon>Dikarya</taxon>
        <taxon>Ascomycota</taxon>
        <taxon>Pezizomycotina</taxon>
        <taxon>Dothideomycetes</taxon>
        <taxon>Dothideomycetidae</taxon>
        <taxon>Mycosphaerellales</taxon>
        <taxon>Mycosphaerellaceae</taxon>
        <taxon>Pseudocercospora</taxon>
    </lineage>
</organism>
<comment type="caution">
    <text evidence="2">The sequence shown here is derived from an EMBL/GenBank/DDBJ whole genome shotgun (WGS) entry which is preliminary data.</text>
</comment>
<protein>
    <recommendedName>
        <fullName evidence="4">F-box domain-containing protein</fullName>
    </recommendedName>
</protein>